<name>A0ABP1RJY1_9HEXA</name>
<keyword evidence="1" id="KW-1133">Transmembrane helix</keyword>
<comment type="caution">
    <text evidence="2">The sequence shown here is derived from an EMBL/GenBank/DDBJ whole genome shotgun (WGS) entry which is preliminary data.</text>
</comment>
<evidence type="ECO:0000313" key="3">
    <source>
        <dbReference type="Proteomes" id="UP001642540"/>
    </source>
</evidence>
<feature type="transmembrane region" description="Helical" evidence="1">
    <location>
        <begin position="503"/>
        <end position="523"/>
    </location>
</feature>
<evidence type="ECO:0000256" key="1">
    <source>
        <dbReference type="SAM" id="Phobius"/>
    </source>
</evidence>
<accession>A0ABP1RJY1</accession>
<dbReference type="Proteomes" id="UP001642540">
    <property type="component" value="Unassembled WGS sequence"/>
</dbReference>
<evidence type="ECO:0000313" key="2">
    <source>
        <dbReference type="EMBL" id="CAL8129337.1"/>
    </source>
</evidence>
<feature type="transmembrane region" description="Helical" evidence="1">
    <location>
        <begin position="149"/>
        <end position="174"/>
    </location>
</feature>
<gene>
    <name evidence="2" type="ORF">ODALV1_LOCUS23093</name>
</gene>
<feature type="transmembrane region" description="Helical" evidence="1">
    <location>
        <begin position="529"/>
        <end position="553"/>
    </location>
</feature>
<keyword evidence="1" id="KW-0812">Transmembrane</keyword>
<feature type="transmembrane region" description="Helical" evidence="1">
    <location>
        <begin position="312"/>
        <end position="332"/>
    </location>
</feature>
<keyword evidence="3" id="KW-1185">Reference proteome</keyword>
<reference evidence="2 3" key="1">
    <citation type="submission" date="2024-08" db="EMBL/GenBank/DDBJ databases">
        <authorList>
            <person name="Cucini C."/>
            <person name="Frati F."/>
        </authorList>
    </citation>
    <scope>NUCLEOTIDE SEQUENCE [LARGE SCALE GENOMIC DNA]</scope>
</reference>
<sequence>MSTPFVLFSYKLNQSLCFPLFLNPVIWDNKIEQWRYEQSMIKLLGRFLISFGIIIPGLSFICAMRFVTNELNPGTQSPQEQISLLFTGAFVLYSICIDVVLFKHGNEIAALSNWQYNFEKSKFKLTTQGCQTTIRDEFRKIMNGNIDPVGTFFVVLVIGALMGAIIVPIILIYLDLDPLYFGLLSTSKALVVDGNQLDNMKWARYAIFAVLFALEVETMRTAALLLIGRTVVTQHNVQQAFQRKFRPQSISLYRQLRIEESVAYAVDKEVTKLGFSTYFVTFLIFITVAVRGWTILPAILTLFAVIASGTTLAFIMIIAFGLYTLCINVVLFKHGNELVEISNLQHNFENTNFRLVIKPYKTTIQKEMRKLRNGNLDLIGVFFVIVVISLFIATLIVPILLVYLNLDPIYFGFHGVSKFSFALEYQLDNIKLPRYLILSILFAFEIETMRTSALWLLGIGVVAQFHVRQPFKRDLERKSLFLYGQIRILETLAFNVDKRVTKLSFSTLFVTFIIFSTATVRGWTVLPVYLSLLVFLASITTLVLIMITMNYLVSMYEISLATLCKWKSQLGPFFKHTYIPSYTLYLRKYLKSLRYIAIPCGEVGICDRDIKTKYLKNTIDAMISSIIANLS</sequence>
<proteinExistence type="predicted"/>
<dbReference type="EMBL" id="CAXLJM020000076">
    <property type="protein sequence ID" value="CAL8129337.1"/>
    <property type="molecule type" value="Genomic_DNA"/>
</dbReference>
<feature type="transmembrane region" description="Helical" evidence="1">
    <location>
        <begin position="82"/>
        <end position="102"/>
    </location>
</feature>
<feature type="transmembrane region" description="Helical" evidence="1">
    <location>
        <begin position="378"/>
        <end position="404"/>
    </location>
</feature>
<organism evidence="2 3">
    <name type="scientific">Orchesella dallaii</name>
    <dbReference type="NCBI Taxonomy" id="48710"/>
    <lineage>
        <taxon>Eukaryota</taxon>
        <taxon>Metazoa</taxon>
        <taxon>Ecdysozoa</taxon>
        <taxon>Arthropoda</taxon>
        <taxon>Hexapoda</taxon>
        <taxon>Collembola</taxon>
        <taxon>Entomobryomorpha</taxon>
        <taxon>Entomobryoidea</taxon>
        <taxon>Orchesellidae</taxon>
        <taxon>Orchesellinae</taxon>
        <taxon>Orchesella</taxon>
    </lineage>
</organism>
<feature type="transmembrane region" description="Helical" evidence="1">
    <location>
        <begin position="205"/>
        <end position="227"/>
    </location>
</feature>
<protein>
    <submittedName>
        <fullName evidence="2">Uncharacterized protein</fullName>
    </submittedName>
</protein>
<keyword evidence="1" id="KW-0472">Membrane</keyword>
<feature type="transmembrane region" description="Helical" evidence="1">
    <location>
        <begin position="43"/>
        <end position="67"/>
    </location>
</feature>
<feature type="transmembrane region" description="Helical" evidence="1">
    <location>
        <begin position="278"/>
        <end position="306"/>
    </location>
</feature>
<feature type="transmembrane region" description="Helical" evidence="1">
    <location>
        <begin position="435"/>
        <end position="463"/>
    </location>
</feature>